<evidence type="ECO:0000313" key="5">
    <source>
        <dbReference type="RefSeq" id="XP_022250225.1"/>
    </source>
</evidence>
<gene>
    <name evidence="2 3 4 5" type="primary">LOC106466493</name>
</gene>
<organism evidence="1 2">
    <name type="scientific">Limulus polyphemus</name>
    <name type="common">Atlantic horseshoe crab</name>
    <dbReference type="NCBI Taxonomy" id="6850"/>
    <lineage>
        <taxon>Eukaryota</taxon>
        <taxon>Metazoa</taxon>
        <taxon>Ecdysozoa</taxon>
        <taxon>Arthropoda</taxon>
        <taxon>Chelicerata</taxon>
        <taxon>Merostomata</taxon>
        <taxon>Xiphosura</taxon>
        <taxon>Limulidae</taxon>
        <taxon>Limulus</taxon>
    </lineage>
</organism>
<evidence type="ECO:0000313" key="2">
    <source>
        <dbReference type="RefSeq" id="XP_022250222.1"/>
    </source>
</evidence>
<dbReference type="RefSeq" id="XP_022250222.1">
    <property type="nucleotide sequence ID" value="XM_022394514.1"/>
</dbReference>
<sequence>MDQLNPYAIEVNYQNLLQNDDEFPDSLLDIITQSLPDFSDHDVDQLTEDISLCFPAQHLTTEADPELHSICDATSLSTAACSSSISHKSDIVGVHQMPPLKHQESSHFRISNMLPEPDYFNLLCGPSEESNQCLSTFTDIQPENKQISTVTDETREPIFNIFQHHNYTYHSWKNLTDCGSCNLSLILTSGQSKLPTSKSFSVVSNKDFPDIEVDEYVDVVTVDDDNRSEHLAELINENYSAARCIPITEVWLSKHSLHWNTFKSISVQVEQNSSESYKSIEMSKNYKSDSSASILIDTMNSSALNKNITTHTIPQVATSKETSIKGSSSSWPQPKSLLSTVIEIGGSCYESQPSINYLNTVNRDFGCFPQNSLSKIPDYLIQFSISKPYSQSLANLCSKTSVQTFHQRSVKGNEDDLTLQVETTELYDKIPRYLKDVLKKHSSISTCRKTSGTSLLKREYMKEGPQGKKVKDIVQLT</sequence>
<evidence type="ECO:0000313" key="3">
    <source>
        <dbReference type="RefSeq" id="XP_022250223.1"/>
    </source>
</evidence>
<dbReference type="Proteomes" id="UP000694941">
    <property type="component" value="Unplaced"/>
</dbReference>
<dbReference type="RefSeq" id="XP_022250223.1">
    <property type="nucleotide sequence ID" value="XM_022394515.1"/>
</dbReference>
<keyword evidence="1" id="KW-1185">Reference proteome</keyword>
<reference evidence="2 3" key="1">
    <citation type="submission" date="2025-05" db="UniProtKB">
        <authorList>
            <consortium name="RefSeq"/>
        </authorList>
    </citation>
    <scope>IDENTIFICATION</scope>
    <source>
        <tissue evidence="2 3">Muscle</tissue>
    </source>
</reference>
<dbReference type="RefSeq" id="XP_022250224.1">
    <property type="nucleotide sequence ID" value="XM_022394516.1"/>
</dbReference>
<dbReference type="GeneID" id="106466493"/>
<accession>A0ABM1T2W6</accession>
<protein>
    <submittedName>
        <fullName evidence="2 3">Uncharacterized protein LOC106466493 isoform X1</fullName>
    </submittedName>
</protein>
<evidence type="ECO:0000313" key="1">
    <source>
        <dbReference type="Proteomes" id="UP000694941"/>
    </source>
</evidence>
<evidence type="ECO:0000313" key="4">
    <source>
        <dbReference type="RefSeq" id="XP_022250224.1"/>
    </source>
</evidence>
<proteinExistence type="predicted"/>
<name>A0ABM1T2W6_LIMPO</name>
<dbReference type="RefSeq" id="XP_022250225.1">
    <property type="nucleotide sequence ID" value="XM_022394517.1"/>
</dbReference>